<reference evidence="2" key="1">
    <citation type="submission" date="2020-09" db="EMBL/GenBank/DDBJ databases">
        <authorList>
            <person name="Kikuchi T."/>
        </authorList>
    </citation>
    <scope>NUCLEOTIDE SEQUENCE</scope>
    <source>
        <strain evidence="2">SH1</strain>
    </source>
</reference>
<evidence type="ECO:0000313" key="3">
    <source>
        <dbReference type="Proteomes" id="UP000614601"/>
    </source>
</evidence>
<evidence type="ECO:0000313" key="2">
    <source>
        <dbReference type="EMBL" id="CAD5219278.1"/>
    </source>
</evidence>
<feature type="region of interest" description="Disordered" evidence="1">
    <location>
        <begin position="1"/>
        <end position="36"/>
    </location>
</feature>
<dbReference type="EMBL" id="CAJFCW020000004">
    <property type="protein sequence ID" value="CAG9112419.1"/>
    <property type="molecule type" value="Genomic_DNA"/>
</dbReference>
<feature type="compositionally biased region" description="Low complexity" evidence="1">
    <location>
        <begin position="1"/>
        <end position="14"/>
    </location>
</feature>
<accession>A0A811KVK7</accession>
<protein>
    <recommendedName>
        <fullName evidence="4">BHLH domain-containing protein</fullName>
    </recommendedName>
</protein>
<gene>
    <name evidence="2" type="ORF">BOKJ2_LOCUS8364</name>
</gene>
<dbReference type="OrthoDB" id="10047910at2759"/>
<organism evidence="2 3">
    <name type="scientific">Bursaphelenchus okinawaensis</name>
    <dbReference type="NCBI Taxonomy" id="465554"/>
    <lineage>
        <taxon>Eukaryota</taxon>
        <taxon>Metazoa</taxon>
        <taxon>Ecdysozoa</taxon>
        <taxon>Nematoda</taxon>
        <taxon>Chromadorea</taxon>
        <taxon>Rhabditida</taxon>
        <taxon>Tylenchina</taxon>
        <taxon>Tylenchomorpha</taxon>
        <taxon>Aphelenchoidea</taxon>
        <taxon>Aphelenchoididae</taxon>
        <taxon>Bursaphelenchus</taxon>
    </lineage>
</organism>
<dbReference type="Gene3D" id="4.10.280.10">
    <property type="entry name" value="Helix-loop-helix DNA-binding domain"/>
    <property type="match status" value="1"/>
</dbReference>
<dbReference type="Proteomes" id="UP000614601">
    <property type="component" value="Unassembled WGS sequence"/>
</dbReference>
<evidence type="ECO:0008006" key="4">
    <source>
        <dbReference type="Google" id="ProtNLM"/>
    </source>
</evidence>
<sequence length="102" mass="11279">MARHSSVSSSSSSESPRRSSAKPSPAIRKANKEKVKRQQAIDKLRVMVGQKEQSSQLEVVQGVIDYIAYLRAQLADDTENVQPPADDIIKSLTSRLNELLTN</sequence>
<comment type="caution">
    <text evidence="2">The sequence shown here is derived from an EMBL/GenBank/DDBJ whole genome shotgun (WGS) entry which is preliminary data.</text>
</comment>
<evidence type="ECO:0000256" key="1">
    <source>
        <dbReference type="SAM" id="MobiDB-lite"/>
    </source>
</evidence>
<dbReference type="InterPro" id="IPR036638">
    <property type="entry name" value="HLH_DNA-bd_sf"/>
</dbReference>
<dbReference type="GO" id="GO:0046983">
    <property type="term" value="F:protein dimerization activity"/>
    <property type="evidence" value="ECO:0007669"/>
    <property type="project" value="InterPro"/>
</dbReference>
<keyword evidence="3" id="KW-1185">Reference proteome</keyword>
<dbReference type="AlphaFoldDB" id="A0A811KVK7"/>
<dbReference type="Proteomes" id="UP000783686">
    <property type="component" value="Unassembled WGS sequence"/>
</dbReference>
<name>A0A811KVK7_9BILA</name>
<proteinExistence type="predicted"/>
<dbReference type="EMBL" id="CAJFDH010000004">
    <property type="protein sequence ID" value="CAD5219278.1"/>
    <property type="molecule type" value="Genomic_DNA"/>
</dbReference>